<organism evidence="1 2">
    <name type="scientific">Inhella gelatinilytica</name>
    <dbReference type="NCBI Taxonomy" id="2795030"/>
    <lineage>
        <taxon>Bacteria</taxon>
        <taxon>Pseudomonadati</taxon>
        <taxon>Pseudomonadota</taxon>
        <taxon>Betaproteobacteria</taxon>
        <taxon>Burkholderiales</taxon>
        <taxon>Sphaerotilaceae</taxon>
        <taxon>Inhella</taxon>
    </lineage>
</organism>
<dbReference type="Proteomes" id="UP000620139">
    <property type="component" value="Unassembled WGS sequence"/>
</dbReference>
<keyword evidence="2" id="KW-1185">Reference proteome</keyword>
<dbReference type="EMBL" id="JAEDAL010000001">
    <property type="protein sequence ID" value="MBH9552151.1"/>
    <property type="molecule type" value="Genomic_DNA"/>
</dbReference>
<accession>A0A931IYG8</accession>
<protein>
    <submittedName>
        <fullName evidence="1">Uncharacterized protein</fullName>
    </submittedName>
</protein>
<evidence type="ECO:0000313" key="2">
    <source>
        <dbReference type="Proteomes" id="UP000620139"/>
    </source>
</evidence>
<dbReference type="AlphaFoldDB" id="A0A931IYG8"/>
<dbReference type="RefSeq" id="WP_198099723.1">
    <property type="nucleotide sequence ID" value="NZ_JAEDAL010000001.1"/>
</dbReference>
<name>A0A931IYG8_9BURK</name>
<evidence type="ECO:0000313" key="1">
    <source>
        <dbReference type="EMBL" id="MBH9552151.1"/>
    </source>
</evidence>
<gene>
    <name evidence="1" type="ORF">I7X43_04725</name>
</gene>
<comment type="caution">
    <text evidence="1">The sequence shown here is derived from an EMBL/GenBank/DDBJ whole genome shotgun (WGS) entry which is preliminary data.</text>
</comment>
<proteinExistence type="predicted"/>
<reference evidence="1" key="1">
    <citation type="submission" date="2020-12" db="EMBL/GenBank/DDBJ databases">
        <title>The genome sequence of Inhella sp. 4Y17.</title>
        <authorList>
            <person name="Liu Y."/>
        </authorList>
    </citation>
    <scope>NUCLEOTIDE SEQUENCE</scope>
    <source>
        <strain evidence="1">4Y10</strain>
    </source>
</reference>
<sequence>MNKQTNPGPATLPLVASLLRRWTAPTPVEPAAEEWGVEVPYVSFVHTADGTDEPHWPLAA</sequence>